<evidence type="ECO:0000256" key="1">
    <source>
        <dbReference type="SAM" id="Phobius"/>
    </source>
</evidence>
<proteinExistence type="predicted"/>
<dbReference type="AlphaFoldDB" id="A0A942T9W2"/>
<dbReference type="InterPro" id="IPR024163">
    <property type="entry name" value="Aerotolerance_reg_N"/>
</dbReference>
<comment type="caution">
    <text evidence="3">The sequence shown here is derived from an EMBL/GenBank/DDBJ whole genome shotgun (WGS) entry which is preliminary data.</text>
</comment>
<evidence type="ECO:0000313" key="4">
    <source>
        <dbReference type="Proteomes" id="UP000681414"/>
    </source>
</evidence>
<dbReference type="Pfam" id="PF07584">
    <property type="entry name" value="BatA"/>
    <property type="match status" value="1"/>
</dbReference>
<feature type="transmembrane region" description="Helical" evidence="1">
    <location>
        <begin position="6"/>
        <end position="24"/>
    </location>
</feature>
<reference evidence="3 4" key="1">
    <citation type="submission" date="2021-05" db="EMBL/GenBank/DDBJ databases">
        <title>Novel Bacillus species.</title>
        <authorList>
            <person name="Liu G."/>
        </authorList>
    </citation>
    <scope>NUCLEOTIDE SEQUENCE [LARGE SCALE GENOMIC DNA]</scope>
    <source>
        <strain evidence="4">FJAT-49780</strain>
    </source>
</reference>
<dbReference type="RefSeq" id="WP_213123052.1">
    <property type="nucleotide sequence ID" value="NZ_JAGYPG010000001.1"/>
</dbReference>
<accession>A0A942T9W2</accession>
<evidence type="ECO:0000259" key="2">
    <source>
        <dbReference type="PROSITE" id="PS50234"/>
    </source>
</evidence>
<name>A0A942T9W2_9BACI</name>
<keyword evidence="1" id="KW-0472">Membrane</keyword>
<dbReference type="PROSITE" id="PS50234">
    <property type="entry name" value="VWFA"/>
    <property type="match status" value="1"/>
</dbReference>
<feature type="domain" description="VWFA" evidence="2">
    <location>
        <begin position="89"/>
        <end position="264"/>
    </location>
</feature>
<dbReference type="Gene3D" id="3.40.50.410">
    <property type="entry name" value="von Willebrand factor, type A domain"/>
    <property type="match status" value="1"/>
</dbReference>
<dbReference type="InterPro" id="IPR002035">
    <property type="entry name" value="VWF_A"/>
</dbReference>
<feature type="transmembrane region" description="Helical" evidence="1">
    <location>
        <begin position="59"/>
        <end position="80"/>
    </location>
</feature>
<protein>
    <submittedName>
        <fullName evidence="3">VWA domain-containing protein</fullName>
    </submittedName>
</protein>
<dbReference type="EMBL" id="JAGYPG010000001">
    <property type="protein sequence ID" value="MBS4193815.1"/>
    <property type="molecule type" value="Genomic_DNA"/>
</dbReference>
<gene>
    <name evidence="3" type="ORF">KHA97_01855</name>
</gene>
<dbReference type="Pfam" id="PF13519">
    <property type="entry name" value="VWA_2"/>
    <property type="match status" value="1"/>
</dbReference>
<keyword evidence="1" id="KW-1133">Transmembrane helix</keyword>
<organism evidence="3 4">
    <name type="scientific">Lederbergia citri</name>
    <dbReference type="NCBI Taxonomy" id="2833580"/>
    <lineage>
        <taxon>Bacteria</taxon>
        <taxon>Bacillati</taxon>
        <taxon>Bacillota</taxon>
        <taxon>Bacilli</taxon>
        <taxon>Bacillales</taxon>
        <taxon>Bacillaceae</taxon>
        <taxon>Lederbergia</taxon>
    </lineage>
</organism>
<dbReference type="PANTHER" id="PTHR37464:SF1">
    <property type="entry name" value="BLL2463 PROTEIN"/>
    <property type="match status" value="1"/>
</dbReference>
<dbReference type="Proteomes" id="UP000681414">
    <property type="component" value="Unassembled WGS sequence"/>
</dbReference>
<feature type="transmembrane region" description="Helical" evidence="1">
    <location>
        <begin position="567"/>
        <end position="586"/>
    </location>
</feature>
<keyword evidence="4" id="KW-1185">Reference proteome</keyword>
<dbReference type="PANTHER" id="PTHR37464">
    <property type="entry name" value="BLL2463 PROTEIN"/>
    <property type="match status" value="1"/>
</dbReference>
<keyword evidence="1" id="KW-0812">Transmembrane</keyword>
<dbReference type="CDD" id="cd00198">
    <property type="entry name" value="vWFA"/>
    <property type="match status" value="1"/>
</dbReference>
<dbReference type="SUPFAM" id="SSF53300">
    <property type="entry name" value="vWA-like"/>
    <property type="match status" value="1"/>
</dbReference>
<sequence length="592" mass="67920">MGLMNPIFLLLSFFMAAVIVFYMFRKRYENKIIPSNLLWEQVMNEWQASPWLDKLQRNLLLFLQLLILLLLMTALTRPYWMTKGIEGEHIIFVIDTSASMSAVSNGISRMDEAKDYLITLLKDIDNQEVSIISAGSVPNLLINKETDMNKIRKTVDGLKLSYEYCDMDKAIRLANSLAVNKDTSLFIFSDSVKPEDIEGMSETLPISVMNMGNEGVNISLKSFGIGEKDNQITGISVIENQSKVEKTATLKIIKNEKILYEDKVTVGPEDQKFVKIPRLPESEYYKALIEVDDDYSIDNELIAVRRPSISKVYLVGDISPFIMKGLENIGYETIQINKEDMDRDLSDGIVVVENMTMDKWPKRPLLAITPEKVEKITIQNEIETENDPIFQYVEFNKTYIDSAFSGNNINLPVIAKSGSIPLIQKGTENGFPVIVLQFTIENTDWPLHTGFPIFLYQSFQWLAANEEFFGFFHPGEQRWLNVDADQNEWKIFTENNQFIESFNLLDESFTAPQKPGIYQTIVNGRTMYFAVNLDEREKSIPYSSSFSVNQSIKQGEHNVVNRPYEGLWFWLVLAALIVLFLEWEVMRRGTRA</sequence>
<evidence type="ECO:0000313" key="3">
    <source>
        <dbReference type="EMBL" id="MBS4193815.1"/>
    </source>
</evidence>
<dbReference type="InterPro" id="IPR036465">
    <property type="entry name" value="vWFA_dom_sf"/>
</dbReference>